<sequence>DVPDEAGPLQLGGQPAVQHAPRARERAVAALDTGHGPRRGRRPLRAPGGPAGHGREERVDRDQRQRPDRLGRAPRRAGTDPPGLAPRRAQLRPLHALADPARGHRSGGRRCGFRQGRALDHRAQARAAPAAPRGDQREQRGRRRQRCGSRGRGPCAGRGNRDRAVHERGHDDRL</sequence>
<dbReference type="AlphaFoldDB" id="A0A6J4T610"/>
<feature type="region of interest" description="Disordered" evidence="1">
    <location>
        <begin position="1"/>
        <end position="174"/>
    </location>
</feature>
<feature type="compositionally biased region" description="Basic residues" evidence="1">
    <location>
        <begin position="140"/>
        <end position="149"/>
    </location>
</feature>
<feature type="non-terminal residue" evidence="2">
    <location>
        <position position="1"/>
    </location>
</feature>
<evidence type="ECO:0000256" key="1">
    <source>
        <dbReference type="SAM" id="MobiDB-lite"/>
    </source>
</evidence>
<organism evidence="2">
    <name type="scientific">uncultured Solirubrobacterales bacterium</name>
    <dbReference type="NCBI Taxonomy" id="768556"/>
    <lineage>
        <taxon>Bacteria</taxon>
        <taxon>Bacillati</taxon>
        <taxon>Actinomycetota</taxon>
        <taxon>Thermoleophilia</taxon>
        <taxon>Solirubrobacterales</taxon>
        <taxon>environmental samples</taxon>
    </lineage>
</organism>
<feature type="compositionally biased region" description="Basic and acidic residues" evidence="1">
    <location>
        <begin position="53"/>
        <end position="71"/>
    </location>
</feature>
<feature type="compositionally biased region" description="Basic residues" evidence="1">
    <location>
        <begin position="103"/>
        <end position="112"/>
    </location>
</feature>
<dbReference type="EMBL" id="CADCVU010000181">
    <property type="protein sequence ID" value="CAA9514714.1"/>
    <property type="molecule type" value="Genomic_DNA"/>
</dbReference>
<reference evidence="2" key="1">
    <citation type="submission" date="2020-02" db="EMBL/GenBank/DDBJ databases">
        <authorList>
            <person name="Meier V. D."/>
        </authorList>
    </citation>
    <scope>NUCLEOTIDE SEQUENCE</scope>
    <source>
        <strain evidence="2">AVDCRST_MAG45</strain>
    </source>
</reference>
<evidence type="ECO:0000313" key="2">
    <source>
        <dbReference type="EMBL" id="CAA9514714.1"/>
    </source>
</evidence>
<accession>A0A6J4T610</accession>
<feature type="non-terminal residue" evidence="2">
    <location>
        <position position="174"/>
    </location>
</feature>
<name>A0A6J4T610_9ACTN</name>
<gene>
    <name evidence="2" type="ORF">AVDCRST_MAG45-2135</name>
</gene>
<proteinExistence type="predicted"/>
<feature type="compositionally biased region" description="Basic and acidic residues" evidence="1">
    <location>
        <begin position="159"/>
        <end position="174"/>
    </location>
</feature>
<protein>
    <submittedName>
        <fullName evidence="2">Uncharacterized protein</fullName>
    </submittedName>
</protein>